<accession>A0A235B9J0</accession>
<gene>
    <name evidence="3" type="ORF">CHM34_04040</name>
</gene>
<protein>
    <recommendedName>
        <fullName evidence="2">Right handed beta helix domain-containing protein</fullName>
    </recommendedName>
</protein>
<sequence>MSGFKKIEVKDSLVDWSEKFNHNTDESTDLKRRMDILETGETVDNELIALRDSTAFSFTGTTADERVENAEGELLADRERIDRLESRLLPMINVKDKGAVGDGVTDDSPAIQAALDEAREQGGGEVQVPPGTYAIRATLLIYSRTRLRLSPAAKIVRDAELGNMLRSGIGNIDGYQGVHDVEVTGGEWDSNARRFPSPVTSLSFGHCEYITIRDTKVTDVYHHHCVELNAVRHGKVVHCIFDGYSGTRYSEAVQIDLMKSASQYPAYGNYDNTPCDDILIAYNTFTRWSRGFGSHSATTNIYHTNVRVIGNHFKELTGQGIRGYNYRDCTVVGNTFENCRMGIEMRNAETTAAGHYTIAHNTFRRMNGEDLGFGIWLNGFSEGGKTYWITDAVITGNVIEETNNDGIYLDYCTRVQVIGNVIRRAGDQGISVYRIEYSTLAQNRVEDVWEYGIAVNESSDNHVIGNFCRGGNRKGDDEIPGIGIHSGSDRNHVQGNLCRMDATGSRPDYGIRITNTCNDNLVTNNDLYRSGTVSSLRDTGNGTVTTAGNRE</sequence>
<feature type="domain" description="Right handed beta helix" evidence="2">
    <location>
        <begin position="304"/>
        <end position="467"/>
    </location>
</feature>
<evidence type="ECO:0000313" key="4">
    <source>
        <dbReference type="Proteomes" id="UP000215459"/>
    </source>
</evidence>
<dbReference type="InterPro" id="IPR051801">
    <property type="entry name" value="GH28_Enzymes"/>
</dbReference>
<dbReference type="SMART" id="SM00710">
    <property type="entry name" value="PbH1"/>
    <property type="match status" value="9"/>
</dbReference>
<name>A0A235B9J0_9BACL</name>
<reference evidence="3 4" key="1">
    <citation type="submission" date="2017-07" db="EMBL/GenBank/DDBJ databases">
        <title>The genome sequence of Paludifilum halophilum highlights mechanisms for microbial adaptation to high salt environemnts.</title>
        <authorList>
            <person name="Belbahri L."/>
        </authorList>
    </citation>
    <scope>NUCLEOTIDE SEQUENCE [LARGE SCALE GENOMIC DNA]</scope>
    <source>
        <strain evidence="3 4">DSM 102817</strain>
    </source>
</reference>
<dbReference type="PANTHER" id="PTHR31339:SF9">
    <property type="entry name" value="PLASMIN AND FIBRONECTIN-BINDING PROTEIN A"/>
    <property type="match status" value="1"/>
</dbReference>
<dbReference type="Gene3D" id="2.160.20.10">
    <property type="entry name" value="Single-stranded right-handed beta-helix, Pectin lyase-like"/>
    <property type="match status" value="2"/>
</dbReference>
<dbReference type="Pfam" id="PF13229">
    <property type="entry name" value="Beta_helix"/>
    <property type="match status" value="1"/>
</dbReference>
<dbReference type="InterPro" id="IPR011050">
    <property type="entry name" value="Pectin_lyase_fold/virulence"/>
</dbReference>
<dbReference type="EMBL" id="NOWF01000002">
    <property type="protein sequence ID" value="OYD08954.1"/>
    <property type="molecule type" value="Genomic_DNA"/>
</dbReference>
<dbReference type="InterPro" id="IPR006626">
    <property type="entry name" value="PbH1"/>
</dbReference>
<organism evidence="3 4">
    <name type="scientific">Paludifilum halophilum</name>
    <dbReference type="NCBI Taxonomy" id="1642702"/>
    <lineage>
        <taxon>Bacteria</taxon>
        <taxon>Bacillati</taxon>
        <taxon>Bacillota</taxon>
        <taxon>Bacilli</taxon>
        <taxon>Bacillales</taxon>
        <taxon>Thermoactinomycetaceae</taxon>
        <taxon>Paludifilum</taxon>
    </lineage>
</organism>
<dbReference type="PANTHER" id="PTHR31339">
    <property type="entry name" value="PECTIN LYASE-RELATED"/>
    <property type="match status" value="1"/>
</dbReference>
<evidence type="ECO:0000256" key="1">
    <source>
        <dbReference type="SAM" id="MobiDB-lite"/>
    </source>
</evidence>
<evidence type="ECO:0000259" key="2">
    <source>
        <dbReference type="Pfam" id="PF13229"/>
    </source>
</evidence>
<evidence type="ECO:0000313" key="3">
    <source>
        <dbReference type="EMBL" id="OYD08954.1"/>
    </source>
</evidence>
<dbReference type="OrthoDB" id="2404754at2"/>
<keyword evidence="4" id="KW-1185">Reference proteome</keyword>
<dbReference type="InterPro" id="IPR012334">
    <property type="entry name" value="Pectin_lyas_fold"/>
</dbReference>
<dbReference type="RefSeq" id="WP_094263302.1">
    <property type="nucleotide sequence ID" value="NZ_NOWF01000002.1"/>
</dbReference>
<comment type="caution">
    <text evidence="3">The sequence shown here is derived from an EMBL/GenBank/DDBJ whole genome shotgun (WGS) entry which is preliminary data.</text>
</comment>
<dbReference type="AlphaFoldDB" id="A0A235B9J0"/>
<dbReference type="InterPro" id="IPR039448">
    <property type="entry name" value="Beta_helix"/>
</dbReference>
<proteinExistence type="predicted"/>
<feature type="region of interest" description="Disordered" evidence="1">
    <location>
        <begin position="532"/>
        <end position="551"/>
    </location>
</feature>
<dbReference type="Proteomes" id="UP000215459">
    <property type="component" value="Unassembled WGS sequence"/>
</dbReference>
<dbReference type="SUPFAM" id="SSF51126">
    <property type="entry name" value="Pectin lyase-like"/>
    <property type="match status" value="2"/>
</dbReference>